<keyword evidence="2 4" id="KW-0819">tRNA processing</keyword>
<dbReference type="EMBL" id="CM001475">
    <property type="protein sequence ID" value="EIC30360.1"/>
    <property type="molecule type" value="Genomic_DNA"/>
</dbReference>
<evidence type="ECO:0000256" key="2">
    <source>
        <dbReference type="ARBA" id="ARBA00022694"/>
    </source>
</evidence>
<evidence type="ECO:0000256" key="1">
    <source>
        <dbReference type="ARBA" id="ARBA00007953"/>
    </source>
</evidence>
<comment type="catalytic activity">
    <reaction evidence="4">
        <text>uridine(13) in tRNA = pseudouridine(13) in tRNA</text>
        <dbReference type="Rhea" id="RHEA:42540"/>
        <dbReference type="Rhea" id="RHEA-COMP:10105"/>
        <dbReference type="Rhea" id="RHEA-COMP:10106"/>
        <dbReference type="ChEBI" id="CHEBI:65314"/>
        <dbReference type="ChEBI" id="CHEBI:65315"/>
        <dbReference type="EC" id="5.4.99.27"/>
    </reaction>
</comment>
<dbReference type="GO" id="GO:0003723">
    <property type="term" value="F:RNA binding"/>
    <property type="evidence" value="ECO:0007669"/>
    <property type="project" value="InterPro"/>
</dbReference>
<sequence>MSPFILPAWPFAYGGPSGWGTIRAFPEDFIVQEVLAFEPSGTGEHAFLQIRKIGENTDYVARQLARFADVRQRDIGFAGLKDRHAVTTQWFSVWLPGKADPDWAAFASASIEVLQATRHARKLQRGALSCNRFGLTVREWRGDRDKAEAQLDALQVSGIPNYFGEQRFGHRGRNVEQALALFQGKKAGREQRSLYLSAARSFLFNQVLAGRVEQRTWNRPLPGEICMLDKSHSRFKADTLDQAIAGRVEAGEIHPTGVLWGRGDSGVTEAVAALEAEVIGRFPELAEGLQDSGVEIERRALRVNVPDLAWEFLDDRLQLRFSLPAGSYATALLREVIDWND</sequence>
<gene>
    <name evidence="4" type="primary">truD</name>
    <name evidence="6" type="ORF">Metal_2649</name>
</gene>
<dbReference type="SUPFAM" id="SSF55120">
    <property type="entry name" value="Pseudouridine synthase"/>
    <property type="match status" value="1"/>
</dbReference>
<dbReference type="PANTHER" id="PTHR47811">
    <property type="entry name" value="TRNA PSEUDOURIDINE SYNTHASE D"/>
    <property type="match status" value="1"/>
</dbReference>
<comment type="similarity">
    <text evidence="1 4">Belongs to the pseudouridine synthase TruD family.</text>
</comment>
<evidence type="ECO:0000313" key="7">
    <source>
        <dbReference type="Proteomes" id="UP000005090"/>
    </source>
</evidence>
<dbReference type="NCBIfam" id="NF002153">
    <property type="entry name" value="PRK00984.1-2"/>
    <property type="match status" value="1"/>
</dbReference>
<dbReference type="RefSeq" id="WP_005372936.1">
    <property type="nucleotide sequence ID" value="NZ_CM001475.1"/>
</dbReference>
<keyword evidence="7" id="KW-1185">Reference proteome</keyword>
<feature type="domain" description="TRUD" evidence="5">
    <location>
        <begin position="158"/>
        <end position="303"/>
    </location>
</feature>
<evidence type="ECO:0000259" key="5">
    <source>
        <dbReference type="PROSITE" id="PS50984"/>
    </source>
</evidence>
<proteinExistence type="inferred from homology"/>
<reference evidence="6 7" key="1">
    <citation type="journal article" date="2013" name="Genome Announc.">
        <title>Genome Sequence of the Obligate Gammaproteobacterial Methanotroph Methylomicrobium album Strain BG8.</title>
        <authorList>
            <person name="Kits K.D."/>
            <person name="Kalyuzhnaya M.G."/>
            <person name="Klotz M.G."/>
            <person name="Jetten M.S."/>
            <person name="Op den Camp H.J."/>
            <person name="Vuilleumier S."/>
            <person name="Bringel F."/>
            <person name="Dispirito A.A."/>
            <person name="Murrell J.C."/>
            <person name="Bruce D."/>
            <person name="Cheng J.F."/>
            <person name="Copeland A."/>
            <person name="Goodwin L."/>
            <person name="Hauser L."/>
            <person name="Lajus A."/>
            <person name="Land M.L."/>
            <person name="Lapidus A."/>
            <person name="Lucas S."/>
            <person name="Medigue C."/>
            <person name="Pitluck S."/>
            <person name="Woyke T."/>
            <person name="Zeytun A."/>
            <person name="Stein L.Y."/>
        </authorList>
    </citation>
    <scope>NUCLEOTIDE SEQUENCE [LARGE SCALE GENOMIC DNA]</scope>
    <source>
        <strain evidence="6 7">BG8</strain>
    </source>
</reference>
<dbReference type="PANTHER" id="PTHR47811:SF1">
    <property type="entry name" value="TRNA PSEUDOURIDINE SYNTHASE D"/>
    <property type="match status" value="1"/>
</dbReference>
<dbReference type="GO" id="GO:0031119">
    <property type="term" value="P:tRNA pseudouridine synthesis"/>
    <property type="evidence" value="ECO:0007669"/>
    <property type="project" value="UniProtKB-UniRule"/>
</dbReference>
<dbReference type="Pfam" id="PF01142">
    <property type="entry name" value="TruD"/>
    <property type="match status" value="2"/>
</dbReference>
<dbReference type="STRING" id="686340.Metal_2649"/>
<accession>H8GJK0</accession>
<dbReference type="InterPro" id="IPR043165">
    <property type="entry name" value="TruD_insert_sf"/>
</dbReference>
<feature type="active site" description="Nucleophile" evidence="4">
    <location>
        <position position="82"/>
    </location>
</feature>
<dbReference type="GO" id="GO:0160150">
    <property type="term" value="F:tRNA pseudouridine(13) synthase activity"/>
    <property type="evidence" value="ECO:0007669"/>
    <property type="project" value="UniProtKB-EC"/>
</dbReference>
<dbReference type="PROSITE" id="PS50984">
    <property type="entry name" value="TRUD"/>
    <property type="match status" value="1"/>
</dbReference>
<dbReference type="EC" id="5.4.99.27" evidence="4"/>
<comment type="function">
    <text evidence="4">Responsible for synthesis of pseudouridine from uracil-13 in transfer RNAs.</text>
</comment>
<dbReference type="HAMAP" id="MF_01082">
    <property type="entry name" value="TruD"/>
    <property type="match status" value="1"/>
</dbReference>
<protein>
    <recommendedName>
        <fullName evidence="4">tRNA pseudouridine synthase D</fullName>
        <ecNumber evidence="4">5.4.99.27</ecNumber>
    </recommendedName>
    <alternativeName>
        <fullName evidence="4">tRNA pseudouridine(13) synthase</fullName>
    </alternativeName>
    <alternativeName>
        <fullName evidence="4">tRNA pseudouridylate synthase D</fullName>
    </alternativeName>
    <alternativeName>
        <fullName evidence="4">tRNA-uridine isomerase D</fullName>
    </alternativeName>
</protein>
<dbReference type="InterPro" id="IPR020119">
    <property type="entry name" value="PsdUridine_synth_TruD_CS"/>
</dbReference>
<dbReference type="InterPro" id="IPR011760">
    <property type="entry name" value="PsdUridine_synth_TruD_insert"/>
</dbReference>
<evidence type="ECO:0000256" key="3">
    <source>
        <dbReference type="ARBA" id="ARBA00023235"/>
    </source>
</evidence>
<organism evidence="6 7">
    <name type="scientific">Methylomicrobium album BG8</name>
    <dbReference type="NCBI Taxonomy" id="686340"/>
    <lineage>
        <taxon>Bacteria</taxon>
        <taxon>Pseudomonadati</taxon>
        <taxon>Pseudomonadota</taxon>
        <taxon>Gammaproteobacteria</taxon>
        <taxon>Methylococcales</taxon>
        <taxon>Methylococcaceae</taxon>
        <taxon>Methylomicrobium</taxon>
    </lineage>
</organism>
<dbReference type="InterPro" id="IPR020103">
    <property type="entry name" value="PsdUridine_synth_cat_dom_sf"/>
</dbReference>
<dbReference type="InterPro" id="IPR001656">
    <property type="entry name" value="PsdUridine_synth_TruD"/>
</dbReference>
<evidence type="ECO:0000256" key="4">
    <source>
        <dbReference type="HAMAP-Rule" id="MF_01082"/>
    </source>
</evidence>
<dbReference type="AlphaFoldDB" id="H8GJK0"/>
<dbReference type="Gene3D" id="3.30.2340.10">
    <property type="entry name" value="TruD, insertion domain"/>
    <property type="match status" value="1"/>
</dbReference>
<dbReference type="eggNOG" id="COG0585">
    <property type="taxonomic scope" value="Bacteria"/>
</dbReference>
<dbReference type="InterPro" id="IPR050170">
    <property type="entry name" value="TruD_pseudoU_synthase"/>
</dbReference>
<dbReference type="PROSITE" id="PS01268">
    <property type="entry name" value="UPF0024"/>
    <property type="match status" value="1"/>
</dbReference>
<dbReference type="GO" id="GO:0005829">
    <property type="term" value="C:cytosol"/>
    <property type="evidence" value="ECO:0007669"/>
    <property type="project" value="TreeGrafter"/>
</dbReference>
<keyword evidence="3 4" id="KW-0413">Isomerase</keyword>
<dbReference type="HOGENOM" id="CLU_005281_4_0_6"/>
<dbReference type="CDD" id="cd02575">
    <property type="entry name" value="PseudoU_synth_EcTruD"/>
    <property type="match status" value="1"/>
</dbReference>
<dbReference type="InterPro" id="IPR042214">
    <property type="entry name" value="TruD_catalytic"/>
</dbReference>
<name>H8GJK0_METAL</name>
<evidence type="ECO:0000313" key="6">
    <source>
        <dbReference type="EMBL" id="EIC30360.1"/>
    </source>
</evidence>
<dbReference type="Gene3D" id="3.30.2350.20">
    <property type="entry name" value="TruD, catalytic domain"/>
    <property type="match status" value="1"/>
</dbReference>
<dbReference type="Proteomes" id="UP000005090">
    <property type="component" value="Chromosome"/>
</dbReference>